<evidence type="ECO:0000259" key="1">
    <source>
        <dbReference type="PROSITE" id="PS50878"/>
    </source>
</evidence>
<dbReference type="PANTHER" id="PTHR33332">
    <property type="entry name" value="REVERSE TRANSCRIPTASE DOMAIN-CONTAINING PROTEIN"/>
    <property type="match status" value="1"/>
</dbReference>
<evidence type="ECO:0000313" key="2">
    <source>
        <dbReference type="Proteomes" id="UP000050795"/>
    </source>
</evidence>
<name>A0AA85KKN5_TRIRE</name>
<organism evidence="2 3">
    <name type="scientific">Trichobilharzia regenti</name>
    <name type="common">Nasal bird schistosome</name>
    <dbReference type="NCBI Taxonomy" id="157069"/>
    <lineage>
        <taxon>Eukaryota</taxon>
        <taxon>Metazoa</taxon>
        <taxon>Spiralia</taxon>
        <taxon>Lophotrochozoa</taxon>
        <taxon>Platyhelminthes</taxon>
        <taxon>Trematoda</taxon>
        <taxon>Digenea</taxon>
        <taxon>Strigeidida</taxon>
        <taxon>Schistosomatoidea</taxon>
        <taxon>Schistosomatidae</taxon>
        <taxon>Trichobilharzia</taxon>
    </lineage>
</organism>
<dbReference type="AlphaFoldDB" id="A0AA85KKN5"/>
<reference evidence="2" key="1">
    <citation type="submission" date="2022-06" db="EMBL/GenBank/DDBJ databases">
        <authorList>
            <person name="Berger JAMES D."/>
            <person name="Berger JAMES D."/>
        </authorList>
    </citation>
    <scope>NUCLEOTIDE SEQUENCE [LARGE SCALE GENOMIC DNA]</scope>
</reference>
<dbReference type="PROSITE" id="PS50878">
    <property type="entry name" value="RT_POL"/>
    <property type="match status" value="1"/>
</dbReference>
<dbReference type="Pfam" id="PF00078">
    <property type="entry name" value="RVT_1"/>
    <property type="match status" value="1"/>
</dbReference>
<keyword evidence="2" id="KW-1185">Reference proteome</keyword>
<protein>
    <recommendedName>
        <fullName evidence="1">Reverse transcriptase domain-containing protein</fullName>
    </recommendedName>
</protein>
<reference evidence="3" key="2">
    <citation type="submission" date="2023-11" db="UniProtKB">
        <authorList>
            <consortium name="WormBaseParasite"/>
        </authorList>
    </citation>
    <scope>IDENTIFICATION</scope>
</reference>
<sequence length="188" mass="21611">MEKIVNTQIIQYLLSNDLQFTSQCRLISRRSCITCHSDNFDYITQCIDNGRLVTTLFLNVSKAYDKVPHIRLLTKLQSYGITGKLLKWICSFLTERQQPVKINHQLSFSKPITSGVIQGTVLGPILFLLFINDIVSVIKYGKPYRFADDLKIVCDNGYGDMSVESKIQQDLNYLGVWSAKWQLTWVFC</sequence>
<evidence type="ECO:0000313" key="3">
    <source>
        <dbReference type="WBParaSite" id="TREG1_94140.1"/>
    </source>
</evidence>
<feature type="domain" description="Reverse transcriptase" evidence="1">
    <location>
        <begin position="1"/>
        <end position="188"/>
    </location>
</feature>
<proteinExistence type="predicted"/>
<accession>A0AA85KKN5</accession>
<dbReference type="WBParaSite" id="TREG1_94140.1">
    <property type="protein sequence ID" value="TREG1_94140.1"/>
    <property type="gene ID" value="TREG1_94140"/>
</dbReference>
<dbReference type="InterPro" id="IPR000477">
    <property type="entry name" value="RT_dom"/>
</dbReference>
<dbReference type="Proteomes" id="UP000050795">
    <property type="component" value="Unassembled WGS sequence"/>
</dbReference>